<name>A0A2U3KU81_9BACT</name>
<reference evidence="2" key="1">
    <citation type="submission" date="2018-02" db="EMBL/GenBank/DDBJ databases">
        <authorList>
            <person name="Hausmann B."/>
        </authorList>
    </citation>
    <scope>NUCLEOTIDE SEQUENCE [LARGE SCALE GENOMIC DNA]</scope>
    <source>
        <strain evidence="2">Peat soil MAG SbA1</strain>
    </source>
</reference>
<dbReference type="EMBL" id="OMOD01000142">
    <property type="protein sequence ID" value="SPF43214.1"/>
    <property type="molecule type" value="Genomic_DNA"/>
</dbReference>
<dbReference type="Proteomes" id="UP000238701">
    <property type="component" value="Unassembled WGS sequence"/>
</dbReference>
<accession>A0A2U3KU81</accession>
<evidence type="ECO:0000313" key="2">
    <source>
        <dbReference type="Proteomes" id="UP000238701"/>
    </source>
</evidence>
<sequence>MRQLSSNHAAMLNASPALLFVTGFKAYLPCSGGCVSPFLKRRLSGRRGGQNSNRALN</sequence>
<protein>
    <submittedName>
        <fullName evidence="1">Uncharacterized protein</fullName>
    </submittedName>
</protein>
<dbReference type="AlphaFoldDB" id="A0A2U3KU81"/>
<evidence type="ECO:0000313" key="1">
    <source>
        <dbReference type="EMBL" id="SPF43214.1"/>
    </source>
</evidence>
<gene>
    <name evidence="1" type="ORF">SBA1_480084</name>
</gene>
<organism evidence="1 2">
    <name type="scientific">Candidatus Sulfotelmatobacter kueseliae</name>
    <dbReference type="NCBI Taxonomy" id="2042962"/>
    <lineage>
        <taxon>Bacteria</taxon>
        <taxon>Pseudomonadati</taxon>
        <taxon>Acidobacteriota</taxon>
        <taxon>Terriglobia</taxon>
        <taxon>Terriglobales</taxon>
        <taxon>Candidatus Korobacteraceae</taxon>
        <taxon>Candidatus Sulfotelmatobacter</taxon>
    </lineage>
</organism>
<proteinExistence type="predicted"/>